<evidence type="ECO:0000256" key="6">
    <source>
        <dbReference type="RuleBase" id="RU003983"/>
    </source>
</evidence>
<dbReference type="CDD" id="cd07331">
    <property type="entry name" value="M48C_Oma1_like"/>
    <property type="match status" value="1"/>
</dbReference>
<gene>
    <name evidence="8" type="ORF">H1R20_g5065</name>
</gene>
<keyword evidence="1 6" id="KW-0645">Protease</keyword>
<sequence>MSHHVRRVVSRILTASNLGALHGEKPAHATLFGDSFGEFSEFGASTRPTEAYGPQKKWDVIVVDDKRTVNAMATPGVVVVFTGILPVCRDEEGLAAVLAHEIGHVVARHTAERISSQTVWFGVAAILQLLSVDYFITQNLTTFLLELPNSRTQEREADLIGLRLMSKACYNPGAAPAMFERLGQLEKSVMSRKAFEFAQTHPASENRVKYLEAALPEAYQIVESNPECAEVRRQLDAFRETAHQVRIDEIPELKFGHS</sequence>
<dbReference type="EMBL" id="JANBPK010000785">
    <property type="protein sequence ID" value="KAJ2932032.1"/>
    <property type="molecule type" value="Genomic_DNA"/>
</dbReference>
<dbReference type="GO" id="GO:0016020">
    <property type="term" value="C:membrane"/>
    <property type="evidence" value="ECO:0007669"/>
    <property type="project" value="TreeGrafter"/>
</dbReference>
<comment type="caution">
    <text evidence="8">The sequence shown here is derived from an EMBL/GenBank/DDBJ whole genome shotgun (WGS) entry which is preliminary data.</text>
</comment>
<comment type="similarity">
    <text evidence="6">Belongs to the peptidase M48 family.</text>
</comment>
<keyword evidence="4 6" id="KW-0862">Zinc</keyword>
<dbReference type="GO" id="GO:0051603">
    <property type="term" value="P:proteolysis involved in protein catabolic process"/>
    <property type="evidence" value="ECO:0007669"/>
    <property type="project" value="TreeGrafter"/>
</dbReference>
<dbReference type="PANTHER" id="PTHR22726">
    <property type="entry name" value="METALLOENDOPEPTIDASE OMA1"/>
    <property type="match status" value="1"/>
</dbReference>
<dbReference type="GO" id="GO:0004222">
    <property type="term" value="F:metalloendopeptidase activity"/>
    <property type="evidence" value="ECO:0007669"/>
    <property type="project" value="InterPro"/>
</dbReference>
<keyword evidence="3 6" id="KW-0378">Hydrolase</keyword>
<dbReference type="PANTHER" id="PTHR22726:SF1">
    <property type="entry name" value="METALLOENDOPEPTIDASE OMA1, MITOCHONDRIAL"/>
    <property type="match status" value="1"/>
</dbReference>
<keyword evidence="9" id="KW-1185">Reference proteome</keyword>
<evidence type="ECO:0000259" key="7">
    <source>
        <dbReference type="Pfam" id="PF01435"/>
    </source>
</evidence>
<protein>
    <recommendedName>
        <fullName evidence="7">Peptidase M48 domain-containing protein</fullName>
    </recommendedName>
</protein>
<dbReference type="AlphaFoldDB" id="A0A9W8MJC2"/>
<feature type="non-terminal residue" evidence="8">
    <location>
        <position position="1"/>
    </location>
</feature>
<organism evidence="8 9">
    <name type="scientific">Candolleomyces eurysporus</name>
    <dbReference type="NCBI Taxonomy" id="2828524"/>
    <lineage>
        <taxon>Eukaryota</taxon>
        <taxon>Fungi</taxon>
        <taxon>Dikarya</taxon>
        <taxon>Basidiomycota</taxon>
        <taxon>Agaricomycotina</taxon>
        <taxon>Agaricomycetes</taxon>
        <taxon>Agaricomycetidae</taxon>
        <taxon>Agaricales</taxon>
        <taxon>Agaricineae</taxon>
        <taxon>Psathyrellaceae</taxon>
        <taxon>Candolleomyces</taxon>
    </lineage>
</organism>
<evidence type="ECO:0000313" key="8">
    <source>
        <dbReference type="EMBL" id="KAJ2932032.1"/>
    </source>
</evidence>
<evidence type="ECO:0000256" key="3">
    <source>
        <dbReference type="ARBA" id="ARBA00022801"/>
    </source>
</evidence>
<keyword evidence="5 6" id="KW-0482">Metalloprotease</keyword>
<dbReference type="InterPro" id="IPR051156">
    <property type="entry name" value="Mito/Outer_Membr_Metalloprot"/>
</dbReference>
<feature type="domain" description="Peptidase M48" evidence="7">
    <location>
        <begin position="53"/>
        <end position="213"/>
    </location>
</feature>
<evidence type="ECO:0000256" key="4">
    <source>
        <dbReference type="ARBA" id="ARBA00022833"/>
    </source>
</evidence>
<dbReference type="Pfam" id="PF01435">
    <property type="entry name" value="Peptidase_M48"/>
    <property type="match status" value="1"/>
</dbReference>
<evidence type="ECO:0000256" key="5">
    <source>
        <dbReference type="ARBA" id="ARBA00023049"/>
    </source>
</evidence>
<evidence type="ECO:0000313" key="9">
    <source>
        <dbReference type="Proteomes" id="UP001140091"/>
    </source>
</evidence>
<dbReference type="InterPro" id="IPR001915">
    <property type="entry name" value="Peptidase_M48"/>
</dbReference>
<keyword evidence="2" id="KW-0479">Metal-binding</keyword>
<reference evidence="8" key="1">
    <citation type="submission" date="2022-06" db="EMBL/GenBank/DDBJ databases">
        <title>Genome Sequence of Candolleomyces eurysporus.</title>
        <authorList>
            <person name="Buettner E."/>
        </authorList>
    </citation>
    <scope>NUCLEOTIDE SEQUENCE</scope>
    <source>
        <strain evidence="8">VTCC 930004</strain>
    </source>
</reference>
<dbReference type="Gene3D" id="3.30.2010.10">
    <property type="entry name" value="Metalloproteases ('zincins'), catalytic domain"/>
    <property type="match status" value="1"/>
</dbReference>
<evidence type="ECO:0000256" key="2">
    <source>
        <dbReference type="ARBA" id="ARBA00022723"/>
    </source>
</evidence>
<name>A0A9W8MJC2_9AGAR</name>
<accession>A0A9W8MJC2</accession>
<dbReference type="OrthoDB" id="7464992at2759"/>
<dbReference type="Proteomes" id="UP001140091">
    <property type="component" value="Unassembled WGS sequence"/>
</dbReference>
<dbReference type="GO" id="GO:0046872">
    <property type="term" value="F:metal ion binding"/>
    <property type="evidence" value="ECO:0007669"/>
    <property type="project" value="UniProtKB-KW"/>
</dbReference>
<comment type="cofactor">
    <cofactor evidence="6">
        <name>Zn(2+)</name>
        <dbReference type="ChEBI" id="CHEBI:29105"/>
    </cofactor>
    <text evidence="6">Binds 1 zinc ion per subunit.</text>
</comment>
<evidence type="ECO:0000256" key="1">
    <source>
        <dbReference type="ARBA" id="ARBA00022670"/>
    </source>
</evidence>
<proteinExistence type="inferred from homology"/>